<evidence type="ECO:0000256" key="5">
    <source>
        <dbReference type="ARBA" id="ARBA00023204"/>
    </source>
</evidence>
<dbReference type="InterPro" id="IPR001162">
    <property type="entry name" value="UvrC_RNase_H_dom"/>
</dbReference>
<organism evidence="12 13">
    <name type="scientific">Ponticaulis profundi</name>
    <dbReference type="NCBI Taxonomy" id="2665222"/>
    <lineage>
        <taxon>Bacteria</taxon>
        <taxon>Pseudomonadati</taxon>
        <taxon>Pseudomonadota</taxon>
        <taxon>Alphaproteobacteria</taxon>
        <taxon>Hyphomonadales</taxon>
        <taxon>Hyphomonadaceae</taxon>
        <taxon>Ponticaulis</taxon>
    </lineage>
</organism>
<sequence length="687" mass="76119">MAYNNTVPMTPQGVEVIKDNLSRLPGKPGVYRMFGTDGEVLYVGKAKNLKNRVSNYAKLGGHTQRIALMIALTVSMEFVVTETETEALLLEANLIKRLKPRFNILLRDDKSFPYILIRRDHPAPQIVKYRGKKKLKGDYFGPFASAGSVTRTLDTLQKAFLLRTCEDSVFDSRSRPCMLHQIKRCSAPCVDLISPEKYRKLADQAADFLRGKVVKLHKQLAEEMDAAAEALEFEQAARLRDRIRAIAAVRASQDINPEGVEEADVFALAADGGQSCVQVFFYRSGQNWGTKAYYPRHEKDSTPGDILAAFLVQFYDDRPPPRLILTSHEPEQAELICEALSLQVDRKVELRTPSRGGKRELVMQALNNAREALSRKLAETASQTRLLEEVKKVFDLPEPPKRIEVYDNSHIQGSNAVGGMVVAGPEGFEKNQYRKFNIKDADLEPGDDYGMMREVMRRRFSRLMKEAGITADGAPEDTTSGRAGTAEAGGQTTNNSSDASSPSPTSDREGATSPNSEVGGNAGEQNERKNLLKKSPNYPDLVLIDGGMGQLNAVIETLRELGLTTDDITLVSIAKGPDRNAGREKFFRPNKAPFQLPETAPVLYYLQRLRDEAHRWAIGAHRTRRSADIKKNPLDEIEGIGPARKKALLHRFGSAKGVALAKLADLETVEGVSQALAERIYGHFHGG</sequence>
<feature type="compositionally biased region" description="Low complexity" evidence="8">
    <location>
        <begin position="493"/>
        <end position="505"/>
    </location>
</feature>
<evidence type="ECO:0000256" key="3">
    <source>
        <dbReference type="ARBA" id="ARBA00022769"/>
    </source>
</evidence>
<keyword evidence="4 7" id="KW-0267">Excision nuclease</keyword>
<dbReference type="Gene3D" id="1.10.150.20">
    <property type="entry name" value="5' to 3' exonuclease, C-terminal subdomain"/>
    <property type="match status" value="1"/>
</dbReference>
<feature type="domain" description="UvrC family homology region profile" evidence="11">
    <location>
        <begin position="265"/>
        <end position="558"/>
    </location>
</feature>
<dbReference type="PROSITE" id="PS50151">
    <property type="entry name" value="UVR"/>
    <property type="match status" value="1"/>
</dbReference>
<dbReference type="PROSITE" id="PS50165">
    <property type="entry name" value="UVRC"/>
    <property type="match status" value="1"/>
</dbReference>
<dbReference type="InterPro" id="IPR004791">
    <property type="entry name" value="UvrC"/>
</dbReference>
<evidence type="ECO:0000256" key="1">
    <source>
        <dbReference type="ARBA" id="ARBA00022490"/>
    </source>
</evidence>
<dbReference type="InterPro" id="IPR050066">
    <property type="entry name" value="UvrABC_protein_C"/>
</dbReference>
<evidence type="ECO:0000256" key="2">
    <source>
        <dbReference type="ARBA" id="ARBA00022763"/>
    </source>
</evidence>
<evidence type="ECO:0000256" key="8">
    <source>
        <dbReference type="SAM" id="MobiDB-lite"/>
    </source>
</evidence>
<evidence type="ECO:0000259" key="10">
    <source>
        <dbReference type="PROSITE" id="PS50164"/>
    </source>
</evidence>
<dbReference type="InterPro" id="IPR000305">
    <property type="entry name" value="GIY-YIG_endonuc"/>
</dbReference>
<dbReference type="SUPFAM" id="SSF82771">
    <property type="entry name" value="GIY-YIG endonuclease"/>
    <property type="match status" value="1"/>
</dbReference>
<comment type="subcellular location">
    <subcellularLocation>
        <location evidence="7">Cytoplasm</location>
    </subcellularLocation>
</comment>
<dbReference type="SMART" id="SM00278">
    <property type="entry name" value="HhH1"/>
    <property type="match status" value="2"/>
</dbReference>
<dbReference type="NCBIfam" id="NF001824">
    <property type="entry name" value="PRK00558.1-5"/>
    <property type="match status" value="1"/>
</dbReference>
<dbReference type="InterPro" id="IPR047296">
    <property type="entry name" value="GIY-YIG_UvrC_Cho"/>
</dbReference>
<dbReference type="InterPro" id="IPR038476">
    <property type="entry name" value="UvrC_RNase_H_dom_sf"/>
</dbReference>
<evidence type="ECO:0000259" key="9">
    <source>
        <dbReference type="PROSITE" id="PS50151"/>
    </source>
</evidence>
<evidence type="ECO:0000259" key="11">
    <source>
        <dbReference type="PROSITE" id="PS50165"/>
    </source>
</evidence>
<dbReference type="CDD" id="cd10434">
    <property type="entry name" value="GIY-YIG_UvrC_Cho"/>
    <property type="match status" value="1"/>
</dbReference>
<feature type="domain" description="UVR" evidence="9">
    <location>
        <begin position="214"/>
        <end position="249"/>
    </location>
</feature>
<dbReference type="Pfam" id="PF08459">
    <property type="entry name" value="UvrC_RNaseH_dom"/>
    <property type="match status" value="1"/>
</dbReference>
<dbReference type="Gene3D" id="3.30.420.340">
    <property type="entry name" value="UvrC, RNAse H endonuclease domain"/>
    <property type="match status" value="1"/>
</dbReference>
<evidence type="ECO:0000256" key="4">
    <source>
        <dbReference type="ARBA" id="ARBA00022881"/>
    </source>
</evidence>
<feature type="region of interest" description="Disordered" evidence="8">
    <location>
        <begin position="468"/>
        <end position="527"/>
    </location>
</feature>
<comment type="subunit">
    <text evidence="7">Interacts with UvrB in an incision complex.</text>
</comment>
<accession>A0ABW1S698</accession>
<dbReference type="InterPro" id="IPR036876">
    <property type="entry name" value="UVR_dom_sf"/>
</dbReference>
<keyword evidence="1 7" id="KW-0963">Cytoplasm</keyword>
<evidence type="ECO:0000313" key="13">
    <source>
        <dbReference type="Proteomes" id="UP001596303"/>
    </source>
</evidence>
<keyword evidence="13" id="KW-1185">Reference proteome</keyword>
<dbReference type="PROSITE" id="PS50164">
    <property type="entry name" value="GIY_YIG"/>
    <property type="match status" value="1"/>
</dbReference>
<gene>
    <name evidence="7 12" type="primary">uvrC</name>
    <name evidence="12" type="ORF">ACFQDM_03740</name>
</gene>
<dbReference type="InterPro" id="IPR035901">
    <property type="entry name" value="GIY-YIG_endonuc_sf"/>
</dbReference>
<keyword evidence="3 7" id="KW-0228">DNA excision</keyword>
<comment type="similarity">
    <text evidence="7">Belongs to the UvrC family.</text>
</comment>
<proteinExistence type="inferred from homology"/>
<evidence type="ECO:0000256" key="6">
    <source>
        <dbReference type="ARBA" id="ARBA00023236"/>
    </source>
</evidence>
<comment type="function">
    <text evidence="7">The UvrABC repair system catalyzes the recognition and processing of DNA lesions. UvrC both incises the 5' and 3' sides of the lesion. The N-terminal half is responsible for the 3' incision and the C-terminal half is responsible for the 5' incision.</text>
</comment>
<evidence type="ECO:0000256" key="7">
    <source>
        <dbReference type="HAMAP-Rule" id="MF_00203"/>
    </source>
</evidence>
<dbReference type="InterPro" id="IPR001943">
    <property type="entry name" value="UVR_dom"/>
</dbReference>
<dbReference type="HAMAP" id="MF_00203">
    <property type="entry name" value="UvrC"/>
    <property type="match status" value="1"/>
</dbReference>
<dbReference type="Pfam" id="PF14520">
    <property type="entry name" value="HHH_5"/>
    <property type="match status" value="1"/>
</dbReference>
<dbReference type="SMART" id="SM00465">
    <property type="entry name" value="GIYc"/>
    <property type="match status" value="1"/>
</dbReference>
<dbReference type="Pfam" id="PF02151">
    <property type="entry name" value="UVR"/>
    <property type="match status" value="1"/>
</dbReference>
<name>A0ABW1S698_9PROT</name>
<dbReference type="Pfam" id="PF22920">
    <property type="entry name" value="UvrC_RNaseH"/>
    <property type="match status" value="1"/>
</dbReference>
<dbReference type="InterPro" id="IPR010994">
    <property type="entry name" value="RuvA_2-like"/>
</dbReference>
<dbReference type="Proteomes" id="UP001596303">
    <property type="component" value="Unassembled WGS sequence"/>
</dbReference>
<dbReference type="InterPro" id="IPR003583">
    <property type="entry name" value="Hlx-hairpin-Hlx_DNA-bd_motif"/>
</dbReference>
<dbReference type="Gene3D" id="4.10.860.10">
    <property type="entry name" value="UVR domain"/>
    <property type="match status" value="1"/>
</dbReference>
<protein>
    <recommendedName>
        <fullName evidence="7">UvrABC system protein C</fullName>
        <shortName evidence="7">Protein UvrC</shortName>
    </recommendedName>
    <alternativeName>
        <fullName evidence="7">Excinuclease ABC subunit C</fullName>
    </alternativeName>
</protein>
<keyword evidence="6 7" id="KW-0742">SOS response</keyword>
<dbReference type="SUPFAM" id="SSF47781">
    <property type="entry name" value="RuvA domain 2-like"/>
    <property type="match status" value="1"/>
</dbReference>
<comment type="caution">
    <text evidence="12">The sequence shown here is derived from an EMBL/GenBank/DDBJ whole genome shotgun (WGS) entry which is preliminary data.</text>
</comment>
<evidence type="ECO:0000313" key="12">
    <source>
        <dbReference type="EMBL" id="MFC6197172.1"/>
    </source>
</evidence>
<dbReference type="RefSeq" id="WP_377375668.1">
    <property type="nucleotide sequence ID" value="NZ_JBHSSW010000004.1"/>
</dbReference>
<dbReference type="NCBIfam" id="TIGR00194">
    <property type="entry name" value="uvrC"/>
    <property type="match status" value="1"/>
</dbReference>
<dbReference type="PANTHER" id="PTHR30562">
    <property type="entry name" value="UVRC/OXIDOREDUCTASE"/>
    <property type="match status" value="1"/>
</dbReference>
<feature type="domain" description="GIY-YIG" evidence="10">
    <location>
        <begin position="26"/>
        <end position="104"/>
    </location>
</feature>
<dbReference type="Gene3D" id="3.40.1440.10">
    <property type="entry name" value="GIY-YIG endonuclease"/>
    <property type="match status" value="1"/>
</dbReference>
<keyword evidence="2 7" id="KW-0227">DNA damage</keyword>
<dbReference type="Pfam" id="PF01541">
    <property type="entry name" value="GIY-YIG"/>
    <property type="match status" value="1"/>
</dbReference>
<keyword evidence="5 7" id="KW-0234">DNA repair</keyword>
<dbReference type="PANTHER" id="PTHR30562:SF1">
    <property type="entry name" value="UVRABC SYSTEM PROTEIN C"/>
    <property type="match status" value="1"/>
</dbReference>
<dbReference type="EMBL" id="JBHSSW010000004">
    <property type="protein sequence ID" value="MFC6197172.1"/>
    <property type="molecule type" value="Genomic_DNA"/>
</dbReference>
<reference evidence="13" key="1">
    <citation type="journal article" date="2019" name="Int. J. Syst. Evol. Microbiol.">
        <title>The Global Catalogue of Microorganisms (GCM) 10K type strain sequencing project: providing services to taxonomists for standard genome sequencing and annotation.</title>
        <authorList>
            <consortium name="The Broad Institute Genomics Platform"/>
            <consortium name="The Broad Institute Genome Sequencing Center for Infectious Disease"/>
            <person name="Wu L."/>
            <person name="Ma J."/>
        </authorList>
    </citation>
    <scope>NUCLEOTIDE SEQUENCE [LARGE SCALE GENOMIC DNA]</scope>
    <source>
        <strain evidence="13">CGMCC-1.15741</strain>
    </source>
</reference>
<dbReference type="SUPFAM" id="SSF46600">
    <property type="entry name" value="C-terminal UvrC-binding domain of UvrB"/>
    <property type="match status" value="1"/>
</dbReference>